<protein>
    <recommendedName>
        <fullName evidence="4">Phospholipid phosphatase</fullName>
    </recommendedName>
</protein>
<feature type="transmembrane region" description="Helical" evidence="1">
    <location>
        <begin position="6"/>
        <end position="21"/>
    </location>
</feature>
<keyword evidence="1" id="KW-1133">Transmembrane helix</keyword>
<feature type="transmembrane region" description="Helical" evidence="1">
    <location>
        <begin position="66"/>
        <end position="86"/>
    </location>
</feature>
<feature type="transmembrane region" description="Helical" evidence="1">
    <location>
        <begin position="33"/>
        <end position="54"/>
    </location>
</feature>
<feature type="transmembrane region" description="Helical" evidence="1">
    <location>
        <begin position="98"/>
        <end position="124"/>
    </location>
</feature>
<dbReference type="AlphaFoldDB" id="A0A7C8GRY0"/>
<keyword evidence="3" id="KW-1185">Reference proteome</keyword>
<dbReference type="OrthoDB" id="4331374at2"/>
<dbReference type="RefSeq" id="WP_153405706.1">
    <property type="nucleotide sequence ID" value="NZ_ML762437.1"/>
</dbReference>
<proteinExistence type="predicted"/>
<evidence type="ECO:0000313" key="2">
    <source>
        <dbReference type="EMBL" id="KAB8129004.1"/>
    </source>
</evidence>
<dbReference type="Proteomes" id="UP000480246">
    <property type="component" value="Unassembled WGS sequence"/>
</dbReference>
<dbReference type="EMBL" id="WEID01000078">
    <property type="protein sequence ID" value="KAB8129004.1"/>
    <property type="molecule type" value="Genomic_DNA"/>
</dbReference>
<evidence type="ECO:0000313" key="3">
    <source>
        <dbReference type="Proteomes" id="UP000480246"/>
    </source>
</evidence>
<accession>A0A7C8GRY0</accession>
<evidence type="ECO:0008006" key="4">
    <source>
        <dbReference type="Google" id="ProtNLM"/>
    </source>
</evidence>
<reference evidence="2 3" key="1">
    <citation type="submission" date="2019-10" db="EMBL/GenBank/DDBJ databases">
        <title>Gracilibacillus sp. nov. isolated from rice seeds.</title>
        <authorList>
            <person name="He S."/>
        </authorList>
    </citation>
    <scope>NUCLEOTIDE SEQUENCE [LARGE SCALE GENOMIC DNA]</scope>
    <source>
        <strain evidence="2 3">TD8</strain>
    </source>
</reference>
<evidence type="ECO:0000256" key="1">
    <source>
        <dbReference type="SAM" id="Phobius"/>
    </source>
</evidence>
<comment type="caution">
    <text evidence="2">The sequence shown here is derived from an EMBL/GenBank/DDBJ whole genome shotgun (WGS) entry which is preliminary data.</text>
</comment>
<name>A0A7C8GRY0_9BACI</name>
<sequence>MDTFFYTFFVLAYLILIIWTFKSSEKKLTFRSFLYLVLIGLLYDNTVLAAGRFVGTGDLLEILNLGRYWIHALVTPTLVLFSYGILQLAKVNWVKNNIVKWFSIFVTLLLSVVEILMVVLPLKLEPVWEKGVLQYVSASSSNHPPYMILGVTIVLLIAGFILYRKTHWKWMLIGTVIMGIGSGLSSFLPSGAVTNGFELFLLFTLALTKIQLEKKE</sequence>
<keyword evidence="1" id="KW-0472">Membrane</keyword>
<feature type="transmembrane region" description="Helical" evidence="1">
    <location>
        <begin position="170"/>
        <end position="188"/>
    </location>
</feature>
<gene>
    <name evidence="2" type="ORF">F9U64_15690</name>
</gene>
<feature type="transmembrane region" description="Helical" evidence="1">
    <location>
        <begin position="144"/>
        <end position="163"/>
    </location>
</feature>
<keyword evidence="1" id="KW-0812">Transmembrane</keyword>
<organism evidence="2 3">
    <name type="scientific">Gracilibacillus oryzae</name>
    <dbReference type="NCBI Taxonomy" id="1672701"/>
    <lineage>
        <taxon>Bacteria</taxon>
        <taxon>Bacillati</taxon>
        <taxon>Bacillota</taxon>
        <taxon>Bacilli</taxon>
        <taxon>Bacillales</taxon>
        <taxon>Bacillaceae</taxon>
        <taxon>Gracilibacillus</taxon>
    </lineage>
</organism>